<dbReference type="RefSeq" id="WP_101073646.1">
    <property type="nucleotide sequence ID" value="NZ_PISP01000003.1"/>
</dbReference>
<evidence type="ECO:0000256" key="4">
    <source>
        <dbReference type="ARBA" id="ARBA00022679"/>
    </source>
</evidence>
<dbReference type="PANTHER" id="PTHR43646:SF2">
    <property type="entry name" value="GLYCOSYLTRANSFERASE 2-LIKE DOMAIN-CONTAINING PROTEIN"/>
    <property type="match status" value="1"/>
</dbReference>
<dbReference type="CDD" id="cd02522">
    <property type="entry name" value="GT_2_like_a"/>
    <property type="match status" value="1"/>
</dbReference>
<keyword evidence="2" id="KW-1003">Cell membrane</keyword>
<keyword evidence="3" id="KW-0328">Glycosyltransferase</keyword>
<feature type="transmembrane region" description="Helical" evidence="6">
    <location>
        <begin position="197"/>
        <end position="215"/>
    </location>
</feature>
<dbReference type="EMBL" id="PISP01000003">
    <property type="protein sequence ID" value="PKD43173.1"/>
    <property type="molecule type" value="Genomic_DNA"/>
</dbReference>
<keyword evidence="6" id="KW-0812">Transmembrane</keyword>
<reference evidence="8 9" key="1">
    <citation type="submission" date="2017-11" db="EMBL/GenBank/DDBJ databases">
        <title>Rhodohalobacter 15182 sp. nov., isolated from a salt lake.</title>
        <authorList>
            <person name="Han S."/>
        </authorList>
    </citation>
    <scope>NUCLEOTIDE SEQUENCE [LARGE SCALE GENOMIC DNA]</scope>
    <source>
        <strain evidence="8 9">15182</strain>
    </source>
</reference>
<dbReference type="PANTHER" id="PTHR43646">
    <property type="entry name" value="GLYCOSYLTRANSFERASE"/>
    <property type="match status" value="1"/>
</dbReference>
<evidence type="ECO:0000256" key="6">
    <source>
        <dbReference type="SAM" id="Phobius"/>
    </source>
</evidence>
<name>A0A2N0VG63_9BACT</name>
<dbReference type="OrthoDB" id="9810303at2"/>
<dbReference type="InterPro" id="IPR029044">
    <property type="entry name" value="Nucleotide-diphossugar_trans"/>
</dbReference>
<comment type="subcellular location">
    <subcellularLocation>
        <location evidence="1">Cell membrane</location>
    </subcellularLocation>
</comment>
<evidence type="ECO:0000256" key="1">
    <source>
        <dbReference type="ARBA" id="ARBA00004236"/>
    </source>
</evidence>
<evidence type="ECO:0000259" key="7">
    <source>
        <dbReference type="Pfam" id="PF00535"/>
    </source>
</evidence>
<evidence type="ECO:0000313" key="9">
    <source>
        <dbReference type="Proteomes" id="UP000233398"/>
    </source>
</evidence>
<dbReference type="AlphaFoldDB" id="A0A2N0VG63"/>
<dbReference type="InterPro" id="IPR001173">
    <property type="entry name" value="Glyco_trans_2-like"/>
</dbReference>
<proteinExistence type="predicted"/>
<dbReference type="Pfam" id="PF00535">
    <property type="entry name" value="Glycos_transf_2"/>
    <property type="match status" value="1"/>
</dbReference>
<feature type="domain" description="Glycosyltransferase 2-like" evidence="7">
    <location>
        <begin position="7"/>
        <end position="116"/>
    </location>
</feature>
<accession>A0A2N0VG63</accession>
<evidence type="ECO:0000313" key="8">
    <source>
        <dbReference type="EMBL" id="PKD43173.1"/>
    </source>
</evidence>
<dbReference type="GO" id="GO:0016757">
    <property type="term" value="F:glycosyltransferase activity"/>
    <property type="evidence" value="ECO:0007669"/>
    <property type="project" value="UniProtKB-KW"/>
</dbReference>
<dbReference type="Proteomes" id="UP000233398">
    <property type="component" value="Unassembled WGS sequence"/>
</dbReference>
<keyword evidence="6" id="KW-1133">Transmembrane helix</keyword>
<dbReference type="Gene3D" id="3.90.550.10">
    <property type="entry name" value="Spore Coat Polysaccharide Biosynthesis Protein SpsA, Chain A"/>
    <property type="match status" value="1"/>
</dbReference>
<keyword evidence="5 6" id="KW-0472">Membrane</keyword>
<keyword evidence="9" id="KW-1185">Reference proteome</keyword>
<dbReference type="SUPFAM" id="SSF53448">
    <property type="entry name" value="Nucleotide-diphospho-sugar transferases"/>
    <property type="match status" value="1"/>
</dbReference>
<dbReference type="GO" id="GO:0005886">
    <property type="term" value="C:plasma membrane"/>
    <property type="evidence" value="ECO:0007669"/>
    <property type="project" value="UniProtKB-SubCell"/>
</dbReference>
<organism evidence="8 9">
    <name type="scientific">Rhodohalobacter barkolensis</name>
    <dbReference type="NCBI Taxonomy" id="2053187"/>
    <lineage>
        <taxon>Bacteria</taxon>
        <taxon>Pseudomonadati</taxon>
        <taxon>Balneolota</taxon>
        <taxon>Balneolia</taxon>
        <taxon>Balneolales</taxon>
        <taxon>Balneolaceae</taxon>
        <taxon>Rhodohalobacter</taxon>
    </lineage>
</organism>
<dbReference type="NCBIfam" id="TIGR04283">
    <property type="entry name" value="glyco_like_mftF"/>
    <property type="match status" value="1"/>
</dbReference>
<gene>
    <name evidence="8" type="ORF">CWD77_11140</name>
</gene>
<protein>
    <recommendedName>
        <fullName evidence="7">Glycosyltransferase 2-like domain-containing protein</fullName>
    </recommendedName>
</protein>
<evidence type="ECO:0000256" key="3">
    <source>
        <dbReference type="ARBA" id="ARBA00022676"/>
    </source>
</evidence>
<keyword evidence="4" id="KW-0808">Transferase</keyword>
<evidence type="ECO:0000256" key="5">
    <source>
        <dbReference type="ARBA" id="ARBA00023136"/>
    </source>
</evidence>
<dbReference type="InterPro" id="IPR026461">
    <property type="entry name" value="Trfase_2_rSAM/seldom_assoc"/>
</dbReference>
<evidence type="ECO:0000256" key="2">
    <source>
        <dbReference type="ARBA" id="ARBA00022475"/>
    </source>
</evidence>
<sequence>MNEEAISIIIPVLNEEGQIKELINNVQKLQYDDGNEIIVVDGGSSDRTAELAKRAGAKVVVADKGRAKQMNAGARAARGDVLYFLHADTTPPKLFDREILKAIQKGYGFGCFRLVFDWDHPILRFYSYFTRFRLTEIRFGDQSLFVQKKLFEKAGGFDEDLIVMEDQKIVRDLKRIGSFYLSERNVITSARKYRNVGVIRLQLIFTFVWLGYYAGLSQEVLFHFYKNQISS</sequence>
<comment type="caution">
    <text evidence="8">The sequence shown here is derived from an EMBL/GenBank/DDBJ whole genome shotgun (WGS) entry which is preliminary data.</text>
</comment>